<gene>
    <name evidence="11" type="ORF">SAMN05444339_102271</name>
</gene>
<comment type="function">
    <text evidence="6">Responsible for synthesis of pseudouridine from uracil-516 in 16S ribosomal RNA.</text>
</comment>
<evidence type="ECO:0000256" key="8">
    <source>
        <dbReference type="RuleBase" id="RU003887"/>
    </source>
</evidence>
<dbReference type="SUPFAM" id="SSF55174">
    <property type="entry name" value="Alpha-L RNA-binding motif"/>
    <property type="match status" value="1"/>
</dbReference>
<sequence>MGPKWSKTPTSRIDRLLSSMGYGSRTEIARIARAGKVMLDGEALRDVTARIPVTPDLSARMMVQGEALDPVAGMVVLMNKPLGVTCSHKDEGTLIHDLLPPRWRRRNPPLSTVGRLDRQTTGLLLLTDDGDLLHRIISPRHHVDKIYRVTLARPLDGTEAEHFASGRFMLQGEDKPLAPAFLDVLTETEALIRITEGRYHQVRRMFAAAGNHVVELHRESLGGLSLPDDLGLGQWSLLDPGDVARILRTENACNTSG</sequence>
<evidence type="ECO:0000259" key="10">
    <source>
        <dbReference type="Pfam" id="PF01479"/>
    </source>
</evidence>
<dbReference type="SUPFAM" id="SSF55120">
    <property type="entry name" value="Pseudouridine synthase"/>
    <property type="match status" value="1"/>
</dbReference>
<proteinExistence type="inferred from homology"/>
<evidence type="ECO:0000256" key="4">
    <source>
        <dbReference type="ARBA" id="ARBA00023235"/>
    </source>
</evidence>
<dbReference type="InterPro" id="IPR018496">
    <property type="entry name" value="PsdUridine_synth_RsuA/RluB_CS"/>
</dbReference>
<dbReference type="Gene3D" id="3.10.290.10">
    <property type="entry name" value="RNA-binding S4 domain"/>
    <property type="match status" value="1"/>
</dbReference>
<keyword evidence="12" id="KW-1185">Reference proteome</keyword>
<name>A0A1M4WYA4_LOKAT</name>
<dbReference type="PANTHER" id="PTHR47683:SF4">
    <property type="entry name" value="PSEUDOURIDINE SYNTHASE"/>
    <property type="match status" value="1"/>
</dbReference>
<dbReference type="InterPro" id="IPR036986">
    <property type="entry name" value="S4_RNA-bd_sf"/>
</dbReference>
<evidence type="ECO:0000256" key="6">
    <source>
        <dbReference type="ARBA" id="ARBA00037590"/>
    </source>
</evidence>
<evidence type="ECO:0000256" key="7">
    <source>
        <dbReference type="PROSITE-ProRule" id="PRU00182"/>
    </source>
</evidence>
<evidence type="ECO:0000256" key="2">
    <source>
        <dbReference type="ARBA" id="ARBA00008348"/>
    </source>
</evidence>
<comment type="catalytic activity">
    <reaction evidence="5">
        <text>uridine(516) in 16S rRNA = pseudouridine(516) in 16S rRNA</text>
        <dbReference type="Rhea" id="RHEA:38867"/>
        <dbReference type="Rhea" id="RHEA-COMP:10089"/>
        <dbReference type="Rhea" id="RHEA-COMP:10090"/>
        <dbReference type="ChEBI" id="CHEBI:65314"/>
        <dbReference type="ChEBI" id="CHEBI:65315"/>
        <dbReference type="EC" id="5.4.99.19"/>
    </reaction>
</comment>
<dbReference type="GO" id="GO:0160136">
    <property type="term" value="F:16S rRNA pseudouridine(516) synthase activity"/>
    <property type="evidence" value="ECO:0007669"/>
    <property type="project" value="UniProtKB-EC"/>
</dbReference>
<dbReference type="PANTHER" id="PTHR47683">
    <property type="entry name" value="PSEUDOURIDINE SYNTHASE FAMILY PROTEIN-RELATED"/>
    <property type="match status" value="1"/>
</dbReference>
<dbReference type="STRING" id="366533.SAMN05444339_102271"/>
<dbReference type="Pfam" id="PF00849">
    <property type="entry name" value="PseudoU_synth_2"/>
    <property type="match status" value="1"/>
</dbReference>
<comment type="similarity">
    <text evidence="2 8">Belongs to the pseudouridine synthase RsuA family.</text>
</comment>
<dbReference type="Pfam" id="PF01479">
    <property type="entry name" value="S4"/>
    <property type="match status" value="1"/>
</dbReference>
<evidence type="ECO:0000256" key="1">
    <source>
        <dbReference type="ARBA" id="ARBA00000073"/>
    </source>
</evidence>
<dbReference type="PROSITE" id="PS01149">
    <property type="entry name" value="PSI_RSU"/>
    <property type="match status" value="1"/>
</dbReference>
<organism evidence="11 12">
    <name type="scientific">Loktanella atrilutea</name>
    <dbReference type="NCBI Taxonomy" id="366533"/>
    <lineage>
        <taxon>Bacteria</taxon>
        <taxon>Pseudomonadati</taxon>
        <taxon>Pseudomonadota</taxon>
        <taxon>Alphaproteobacteria</taxon>
        <taxon>Rhodobacterales</taxon>
        <taxon>Roseobacteraceae</taxon>
        <taxon>Loktanella</taxon>
    </lineage>
</organism>
<dbReference type="Proteomes" id="UP000183987">
    <property type="component" value="Unassembled WGS sequence"/>
</dbReference>
<protein>
    <recommendedName>
        <fullName evidence="8">Pseudouridine synthase</fullName>
        <ecNumber evidence="8">5.4.99.-</ecNumber>
    </recommendedName>
</protein>
<reference evidence="12" key="1">
    <citation type="submission" date="2016-11" db="EMBL/GenBank/DDBJ databases">
        <authorList>
            <person name="Varghese N."/>
            <person name="Submissions S."/>
        </authorList>
    </citation>
    <scope>NUCLEOTIDE SEQUENCE [LARGE SCALE GENOMIC DNA]</scope>
    <source>
        <strain evidence="12">DSM 29326</strain>
    </source>
</reference>
<dbReference type="RefSeq" id="WP_072856405.1">
    <property type="nucleotide sequence ID" value="NZ_FQUE01000002.1"/>
</dbReference>
<dbReference type="AlphaFoldDB" id="A0A1M4WYA4"/>
<comment type="catalytic activity">
    <reaction evidence="1">
        <text>a uridine in RNA = a pseudouridine in RNA</text>
        <dbReference type="Rhea" id="RHEA:48348"/>
        <dbReference type="Rhea" id="RHEA-COMP:12068"/>
        <dbReference type="Rhea" id="RHEA-COMP:12069"/>
        <dbReference type="ChEBI" id="CHEBI:65314"/>
        <dbReference type="ChEBI" id="CHEBI:65315"/>
    </reaction>
</comment>
<dbReference type="InterPro" id="IPR020103">
    <property type="entry name" value="PsdUridine_synth_cat_dom_sf"/>
</dbReference>
<dbReference type="Gene3D" id="3.30.70.580">
    <property type="entry name" value="Pseudouridine synthase I, catalytic domain, N-terminal subdomain"/>
    <property type="match status" value="1"/>
</dbReference>
<accession>A0A1M4WYA4</accession>
<dbReference type="InterPro" id="IPR000748">
    <property type="entry name" value="PsdUridine_synth_RsuA/RluB/E/F"/>
</dbReference>
<feature type="domain" description="RNA-binding S4" evidence="10">
    <location>
        <begin position="12"/>
        <end position="46"/>
    </location>
</feature>
<evidence type="ECO:0000313" key="11">
    <source>
        <dbReference type="EMBL" id="SHE85942.1"/>
    </source>
</evidence>
<feature type="domain" description="Pseudouridine synthase RsuA/RluA-like" evidence="9">
    <location>
        <begin position="75"/>
        <end position="208"/>
    </location>
</feature>
<dbReference type="OrthoDB" id="9807213at2"/>
<dbReference type="EMBL" id="FQUE01000002">
    <property type="protein sequence ID" value="SHE85942.1"/>
    <property type="molecule type" value="Genomic_DNA"/>
</dbReference>
<dbReference type="InterPro" id="IPR042092">
    <property type="entry name" value="PsdUridine_s_RsuA/RluB/E/F_cat"/>
</dbReference>
<evidence type="ECO:0000259" key="9">
    <source>
        <dbReference type="Pfam" id="PF00849"/>
    </source>
</evidence>
<dbReference type="PROSITE" id="PS50889">
    <property type="entry name" value="S4"/>
    <property type="match status" value="1"/>
</dbReference>
<dbReference type="InterPro" id="IPR006145">
    <property type="entry name" value="PsdUridine_synth_RsuA/RluA"/>
</dbReference>
<evidence type="ECO:0000313" key="12">
    <source>
        <dbReference type="Proteomes" id="UP000183987"/>
    </source>
</evidence>
<dbReference type="GO" id="GO:0006364">
    <property type="term" value="P:rRNA processing"/>
    <property type="evidence" value="ECO:0007669"/>
    <property type="project" value="UniProtKB-ARBA"/>
</dbReference>
<dbReference type="NCBIfam" id="TIGR00093">
    <property type="entry name" value="pseudouridine synthase"/>
    <property type="match status" value="1"/>
</dbReference>
<dbReference type="Gene3D" id="3.30.70.1560">
    <property type="entry name" value="Alpha-L RNA-binding motif"/>
    <property type="match status" value="1"/>
</dbReference>
<dbReference type="GO" id="GO:0001522">
    <property type="term" value="P:pseudouridine synthesis"/>
    <property type="evidence" value="ECO:0007669"/>
    <property type="project" value="InterPro"/>
</dbReference>
<dbReference type="GO" id="GO:0003723">
    <property type="term" value="F:RNA binding"/>
    <property type="evidence" value="ECO:0007669"/>
    <property type="project" value="UniProtKB-KW"/>
</dbReference>
<keyword evidence="3 7" id="KW-0694">RNA-binding</keyword>
<dbReference type="InterPro" id="IPR002942">
    <property type="entry name" value="S4_RNA-bd"/>
</dbReference>
<keyword evidence="4 8" id="KW-0413">Isomerase</keyword>
<dbReference type="InterPro" id="IPR050343">
    <property type="entry name" value="RsuA_PseudoU_synthase"/>
</dbReference>
<dbReference type="EC" id="5.4.99.-" evidence="8"/>
<dbReference type="InterPro" id="IPR020094">
    <property type="entry name" value="TruA/RsuA/RluB/E/F_N"/>
</dbReference>
<evidence type="ECO:0000256" key="5">
    <source>
        <dbReference type="ARBA" id="ARBA00036749"/>
    </source>
</evidence>
<evidence type="ECO:0000256" key="3">
    <source>
        <dbReference type="ARBA" id="ARBA00022884"/>
    </source>
</evidence>